<accession>A0A8H4RYH3</accession>
<gene>
    <name evidence="3" type="ORF">G7Y89_g279</name>
</gene>
<evidence type="ECO:0000256" key="1">
    <source>
        <dbReference type="SAM" id="Coils"/>
    </source>
</evidence>
<keyword evidence="1" id="KW-0175">Coiled coil</keyword>
<feature type="compositionally biased region" description="Acidic residues" evidence="2">
    <location>
        <begin position="302"/>
        <end position="324"/>
    </location>
</feature>
<sequence length="324" mass="36389">MKGQRYWIDADGLTDIFCKKMLDRCNKDLHTSGKIPQIQTPIEAGCAVKLSARMPAHHEWGGLEGTALPWGLLLSCLKVAEIEVITYSTPIFKIWNHDQFGLAEILITMLTGSMVRDGGCNPKQPGTNPGRDISYTYEAEKKEVFNDHDWIRDNMKEDGAEVKRGIRLLTLLEDKLQHATPEDIKELGPVEAAEKALQEQIKARKAKQMAQALDIIQKQEELKQKIEERIEEIKEDIEAAKKYNEEATELVLTARLPLDFHNCLHQRLEKKRRWIAERERGEASGEVAETSSNASEATDAEKDAEEGAANVEEGESGVEGEGVE</sequence>
<evidence type="ECO:0000313" key="4">
    <source>
        <dbReference type="Proteomes" id="UP000566819"/>
    </source>
</evidence>
<feature type="region of interest" description="Disordered" evidence="2">
    <location>
        <begin position="279"/>
        <end position="324"/>
    </location>
</feature>
<name>A0A8H4RYH3_9HELO</name>
<organism evidence="3 4">
    <name type="scientific">Cudoniella acicularis</name>
    <dbReference type="NCBI Taxonomy" id="354080"/>
    <lineage>
        <taxon>Eukaryota</taxon>
        <taxon>Fungi</taxon>
        <taxon>Dikarya</taxon>
        <taxon>Ascomycota</taxon>
        <taxon>Pezizomycotina</taxon>
        <taxon>Leotiomycetes</taxon>
        <taxon>Helotiales</taxon>
        <taxon>Tricladiaceae</taxon>
        <taxon>Cudoniella</taxon>
    </lineage>
</organism>
<keyword evidence="4" id="KW-1185">Reference proteome</keyword>
<feature type="coiled-coil region" evidence="1">
    <location>
        <begin position="209"/>
        <end position="250"/>
    </location>
</feature>
<dbReference type="OrthoDB" id="5404738at2759"/>
<dbReference type="EMBL" id="JAAMPI010000009">
    <property type="protein sequence ID" value="KAF4637801.1"/>
    <property type="molecule type" value="Genomic_DNA"/>
</dbReference>
<evidence type="ECO:0000313" key="3">
    <source>
        <dbReference type="EMBL" id="KAF4637801.1"/>
    </source>
</evidence>
<dbReference type="Proteomes" id="UP000566819">
    <property type="component" value="Unassembled WGS sequence"/>
</dbReference>
<reference evidence="3 4" key="1">
    <citation type="submission" date="2020-03" db="EMBL/GenBank/DDBJ databases">
        <title>Draft Genome Sequence of Cudoniella acicularis.</title>
        <authorList>
            <person name="Buettner E."/>
            <person name="Kellner H."/>
        </authorList>
    </citation>
    <scope>NUCLEOTIDE SEQUENCE [LARGE SCALE GENOMIC DNA]</scope>
    <source>
        <strain evidence="3 4">DSM 108380</strain>
    </source>
</reference>
<comment type="caution">
    <text evidence="3">The sequence shown here is derived from an EMBL/GenBank/DDBJ whole genome shotgun (WGS) entry which is preliminary data.</text>
</comment>
<proteinExistence type="predicted"/>
<dbReference type="AlphaFoldDB" id="A0A8H4RYH3"/>
<protein>
    <submittedName>
        <fullName evidence="3">Uncharacterized protein</fullName>
    </submittedName>
</protein>
<evidence type="ECO:0000256" key="2">
    <source>
        <dbReference type="SAM" id="MobiDB-lite"/>
    </source>
</evidence>